<proteinExistence type="predicted"/>
<evidence type="ECO:0000313" key="2">
    <source>
        <dbReference type="EMBL" id="MCP2353054.1"/>
    </source>
</evidence>
<feature type="region of interest" description="Disordered" evidence="1">
    <location>
        <begin position="1"/>
        <end position="51"/>
    </location>
</feature>
<dbReference type="Proteomes" id="UP001139648">
    <property type="component" value="Unassembled WGS sequence"/>
</dbReference>
<comment type="caution">
    <text evidence="2">The sequence shown here is derived from an EMBL/GenBank/DDBJ whole genome shotgun (WGS) entry which is preliminary data.</text>
</comment>
<accession>A0A9X2G5Q6</accession>
<gene>
    <name evidence="2" type="ORF">HD597_000074</name>
</gene>
<dbReference type="AlphaFoldDB" id="A0A9X2G5Q6"/>
<organism evidence="2 3">
    <name type="scientific">Nonomuraea thailandensis</name>
    <dbReference type="NCBI Taxonomy" id="1188745"/>
    <lineage>
        <taxon>Bacteria</taxon>
        <taxon>Bacillati</taxon>
        <taxon>Actinomycetota</taxon>
        <taxon>Actinomycetes</taxon>
        <taxon>Streptosporangiales</taxon>
        <taxon>Streptosporangiaceae</taxon>
        <taxon>Nonomuraea</taxon>
    </lineage>
</organism>
<dbReference type="RefSeq" id="WP_253739436.1">
    <property type="nucleotide sequence ID" value="NZ_BAABKA010000109.1"/>
</dbReference>
<protein>
    <submittedName>
        <fullName evidence="2">Uncharacterized protein</fullName>
    </submittedName>
</protein>
<name>A0A9X2G5Q6_9ACTN</name>
<keyword evidence="3" id="KW-1185">Reference proteome</keyword>
<sequence length="51" mass="5420">MNEIMLTALRLQRPGWRKSGSADETSPAADSDQPQAADDPPDQAADGRPPS</sequence>
<reference evidence="2" key="1">
    <citation type="submission" date="2022-06" db="EMBL/GenBank/DDBJ databases">
        <title>Sequencing the genomes of 1000 actinobacteria strains.</title>
        <authorList>
            <person name="Klenk H.-P."/>
        </authorList>
    </citation>
    <scope>NUCLEOTIDE SEQUENCE</scope>
    <source>
        <strain evidence="2">DSM 46694</strain>
    </source>
</reference>
<feature type="compositionally biased region" description="Low complexity" evidence="1">
    <location>
        <begin position="26"/>
        <end position="51"/>
    </location>
</feature>
<dbReference type="EMBL" id="JAMZEB010000001">
    <property type="protein sequence ID" value="MCP2353054.1"/>
    <property type="molecule type" value="Genomic_DNA"/>
</dbReference>
<evidence type="ECO:0000313" key="3">
    <source>
        <dbReference type="Proteomes" id="UP001139648"/>
    </source>
</evidence>
<evidence type="ECO:0000256" key="1">
    <source>
        <dbReference type="SAM" id="MobiDB-lite"/>
    </source>
</evidence>